<evidence type="ECO:0000313" key="3">
    <source>
        <dbReference type="Proteomes" id="UP000031036"/>
    </source>
</evidence>
<evidence type="ECO:0000313" key="2">
    <source>
        <dbReference type="EMBL" id="KHN87612.1"/>
    </source>
</evidence>
<dbReference type="Proteomes" id="UP000031036">
    <property type="component" value="Unassembled WGS sequence"/>
</dbReference>
<reference evidence="2 3" key="1">
    <citation type="submission" date="2014-11" db="EMBL/GenBank/DDBJ databases">
        <title>Genetic blueprint of the zoonotic pathogen Toxocara canis.</title>
        <authorList>
            <person name="Zhu X.-Q."/>
            <person name="Korhonen P.K."/>
            <person name="Cai H."/>
            <person name="Young N.D."/>
            <person name="Nejsum P."/>
            <person name="von Samson-Himmelstjerna G."/>
            <person name="Boag P.R."/>
            <person name="Tan P."/>
            <person name="Li Q."/>
            <person name="Min J."/>
            <person name="Yang Y."/>
            <person name="Wang X."/>
            <person name="Fang X."/>
            <person name="Hall R.S."/>
            <person name="Hofmann A."/>
            <person name="Sternberg P.W."/>
            <person name="Jex A.R."/>
            <person name="Gasser R.B."/>
        </authorList>
    </citation>
    <scope>NUCLEOTIDE SEQUENCE [LARGE SCALE GENOMIC DNA]</scope>
    <source>
        <strain evidence="2">PN_DK_2014</strain>
    </source>
</reference>
<name>A0A0B2W1W9_TOXCA</name>
<evidence type="ECO:0000256" key="1">
    <source>
        <dbReference type="SAM" id="SignalP"/>
    </source>
</evidence>
<comment type="caution">
    <text evidence="2">The sequence shown here is derived from an EMBL/GenBank/DDBJ whole genome shotgun (WGS) entry which is preliminary data.</text>
</comment>
<protein>
    <recommendedName>
        <fullName evidence="4">DUF148 domain-containing protein</fullName>
    </recommendedName>
</protein>
<feature type="signal peptide" evidence="1">
    <location>
        <begin position="1"/>
        <end position="22"/>
    </location>
</feature>
<dbReference type="OrthoDB" id="5799464at2759"/>
<proteinExistence type="predicted"/>
<accession>A0A0B2W1W9</accession>
<organism evidence="2 3">
    <name type="scientific">Toxocara canis</name>
    <name type="common">Canine roundworm</name>
    <dbReference type="NCBI Taxonomy" id="6265"/>
    <lineage>
        <taxon>Eukaryota</taxon>
        <taxon>Metazoa</taxon>
        <taxon>Ecdysozoa</taxon>
        <taxon>Nematoda</taxon>
        <taxon>Chromadorea</taxon>
        <taxon>Rhabditida</taxon>
        <taxon>Spirurina</taxon>
        <taxon>Ascaridomorpha</taxon>
        <taxon>Ascaridoidea</taxon>
        <taxon>Toxocaridae</taxon>
        <taxon>Toxocara</taxon>
    </lineage>
</organism>
<dbReference type="AlphaFoldDB" id="A0A0B2W1W9"/>
<gene>
    <name evidence="2" type="ORF">Tcan_06374</name>
</gene>
<sequence length="251" mass="27120">MGTVRSSSILFTAIVLLHYAAPLPDPPHHHRPFPKDLPPGFAEVLPPDVVTELRAIHRDDSLSPKQKFEKISKIMDSLPDDVRNRLPPPPFFKKLPANVQAQIKAIHQQKGLTWDQRHEKIHAIIAALPEEQKRLLRPPPPPPDDFMSEASDFSGAFSAPPPRTDKRLDLATAGSTEAVVGGTVDIIMALGQLLDQIEGNGAVIGTIMGLLKNGSELAAIIESSARCCSLMSDIGIRIASGTTTGVSPTYS</sequence>
<dbReference type="EMBL" id="JPKZ01000388">
    <property type="protein sequence ID" value="KHN87612.1"/>
    <property type="molecule type" value="Genomic_DNA"/>
</dbReference>
<feature type="chain" id="PRO_5002080647" description="DUF148 domain-containing protein" evidence="1">
    <location>
        <begin position="23"/>
        <end position="251"/>
    </location>
</feature>
<evidence type="ECO:0008006" key="4">
    <source>
        <dbReference type="Google" id="ProtNLM"/>
    </source>
</evidence>
<keyword evidence="1" id="KW-0732">Signal</keyword>
<keyword evidence="3" id="KW-1185">Reference proteome</keyword>